<sequence>MAFFLASFGLPSETDHFVTTRDGCILRLIRISNPGRPVVFLQHPLLASSWIWLTGAPLMSSAIALHQAGYDVWMGNSRGSLFSANHTSMSVDSEDFWSYTWQHMAMYDIPASIQYVLTHTRSHADGLIYVGHSQGTTQFFASQSMPLDKWRHDSEHHSLQGVWTAGDVPANKAVKLFVALAPIAYINHMSSRAFALLSRLGIAGAVERLGIRQFPAAEAEVTLLREVLKAFCGGSMTPFCVAVDQLVGGNGNNQHINTTTMDWSLQWFPDTTSVMDMNHYEQLFLQKRFGLYDYGWFGNIQHYGTMTAPAFQLEQWPTDIPVALFRGEYDEFASAADVDQIKQRLPPGTVVYDKTYTGFGHVTWLMGDESTAYWLDDLRALLHQYADAAGQGEHPTATAPATAVRRGTPLWI</sequence>
<keyword evidence="2" id="KW-0378">Hydrolase</keyword>
<dbReference type="EMBL" id="CDMY01000520">
    <property type="protein sequence ID" value="CEM20070.1"/>
    <property type="molecule type" value="Genomic_DNA"/>
</dbReference>
<dbReference type="STRING" id="1169540.A0A0G4FYH5"/>
<dbReference type="Pfam" id="PF04083">
    <property type="entry name" value="Abhydro_lipase"/>
    <property type="match status" value="1"/>
</dbReference>
<evidence type="ECO:0000256" key="3">
    <source>
        <dbReference type="PIRSR" id="PIRSR000862-1"/>
    </source>
</evidence>
<accession>A0A0G4FYH5</accession>
<organism evidence="5 6">
    <name type="scientific">Vitrella brassicaformis (strain CCMP3155)</name>
    <dbReference type="NCBI Taxonomy" id="1169540"/>
    <lineage>
        <taxon>Eukaryota</taxon>
        <taxon>Sar</taxon>
        <taxon>Alveolata</taxon>
        <taxon>Colpodellida</taxon>
        <taxon>Vitrellaceae</taxon>
        <taxon>Vitrella</taxon>
    </lineage>
</organism>
<name>A0A0G4FYH5_VITBC</name>
<feature type="domain" description="Partial AB-hydrolase lipase" evidence="4">
    <location>
        <begin position="6"/>
        <end position="54"/>
    </location>
</feature>
<proteinExistence type="inferred from homology"/>
<dbReference type="InterPro" id="IPR029058">
    <property type="entry name" value="AB_hydrolase_fold"/>
</dbReference>
<dbReference type="InterPro" id="IPR006693">
    <property type="entry name" value="AB_hydrolase_lipase"/>
</dbReference>
<protein>
    <recommendedName>
        <fullName evidence="2">Lipase</fullName>
    </recommendedName>
</protein>
<dbReference type="InterPro" id="IPR025483">
    <property type="entry name" value="Lipase_euk"/>
</dbReference>
<evidence type="ECO:0000313" key="5">
    <source>
        <dbReference type="EMBL" id="CEM20070.1"/>
    </source>
</evidence>
<dbReference type="PIRSF" id="PIRSF000862">
    <property type="entry name" value="Steryl_ester_lip"/>
    <property type="match status" value="1"/>
</dbReference>
<dbReference type="Proteomes" id="UP000041254">
    <property type="component" value="Unassembled WGS sequence"/>
</dbReference>
<keyword evidence="2" id="KW-0442">Lipid degradation</keyword>
<feature type="active site" description="Nucleophile" evidence="3">
    <location>
        <position position="133"/>
    </location>
</feature>
<evidence type="ECO:0000259" key="4">
    <source>
        <dbReference type="Pfam" id="PF04083"/>
    </source>
</evidence>
<dbReference type="AlphaFoldDB" id="A0A0G4FYH5"/>
<dbReference type="PANTHER" id="PTHR11005">
    <property type="entry name" value="LYSOSOMAL ACID LIPASE-RELATED"/>
    <property type="match status" value="1"/>
</dbReference>
<dbReference type="InParanoid" id="A0A0G4FYH5"/>
<dbReference type="GO" id="GO:0016042">
    <property type="term" value="P:lipid catabolic process"/>
    <property type="evidence" value="ECO:0007669"/>
    <property type="project" value="UniProtKB-KW"/>
</dbReference>
<keyword evidence="2" id="KW-0443">Lipid metabolism</keyword>
<comment type="similarity">
    <text evidence="1 2">Belongs to the AB hydrolase superfamily. Lipase family.</text>
</comment>
<dbReference type="GO" id="GO:0016788">
    <property type="term" value="F:hydrolase activity, acting on ester bonds"/>
    <property type="evidence" value="ECO:0007669"/>
    <property type="project" value="InterPro"/>
</dbReference>
<evidence type="ECO:0000313" key="6">
    <source>
        <dbReference type="Proteomes" id="UP000041254"/>
    </source>
</evidence>
<feature type="active site" description="Charge relay system" evidence="3">
    <location>
        <position position="330"/>
    </location>
</feature>
<dbReference type="SUPFAM" id="SSF53474">
    <property type="entry name" value="alpha/beta-Hydrolases"/>
    <property type="match status" value="1"/>
</dbReference>
<dbReference type="OMA" id="PHGLGME"/>
<evidence type="ECO:0000256" key="2">
    <source>
        <dbReference type="PIRNR" id="PIRNR000862"/>
    </source>
</evidence>
<evidence type="ECO:0000256" key="1">
    <source>
        <dbReference type="ARBA" id="ARBA00010701"/>
    </source>
</evidence>
<feature type="active site" description="Charge relay system" evidence="3">
    <location>
        <position position="361"/>
    </location>
</feature>
<dbReference type="Gene3D" id="3.40.50.1820">
    <property type="entry name" value="alpha/beta hydrolase"/>
    <property type="match status" value="1"/>
</dbReference>
<keyword evidence="6" id="KW-1185">Reference proteome</keyword>
<dbReference type="VEuPathDB" id="CryptoDB:Vbra_6054"/>
<gene>
    <name evidence="5" type="ORF">Vbra_6054</name>
</gene>
<dbReference type="PhylomeDB" id="A0A0G4FYH5"/>
<reference evidence="5 6" key="1">
    <citation type="submission" date="2014-11" db="EMBL/GenBank/DDBJ databases">
        <authorList>
            <person name="Zhu J."/>
            <person name="Qi W."/>
            <person name="Song R."/>
        </authorList>
    </citation>
    <scope>NUCLEOTIDE SEQUENCE [LARGE SCALE GENOMIC DNA]</scope>
</reference>
<dbReference type="OrthoDB" id="8040642at2759"/>